<keyword evidence="2" id="KW-1185">Reference proteome</keyword>
<reference evidence="1 2" key="1">
    <citation type="submission" date="2014-09" db="EMBL/GenBank/DDBJ databases">
        <authorList>
            <person name="Regsiter A."/>
        </authorList>
    </citation>
    <scope>NUCLEOTIDE SEQUENCE [LARGE SCALE GENOMIC DNA]</scope>
</reference>
<evidence type="ECO:0000313" key="2">
    <source>
        <dbReference type="Proteomes" id="UP000052230"/>
    </source>
</evidence>
<evidence type="ECO:0000313" key="1">
    <source>
        <dbReference type="EMBL" id="CEG15449.1"/>
    </source>
</evidence>
<sequence length="105" mass="11891">MVVRHPSLASRQQCVLPLRDAITALPVPWRSSHLPHRVACCSACVTHCSLHPAFFIMQLRDDLQRLRIAVSTQEARPTHVDVRDIAALVDHRMLRRSHAARMLGD</sequence>
<protein>
    <submittedName>
        <fullName evidence="1">Uncharacterized protein</fullName>
    </submittedName>
</protein>
<accession>A0A0U5FA44</accession>
<gene>
    <name evidence="1" type="ORF">XAC3562_200060</name>
</gene>
<organism evidence="1 2">
    <name type="scientific">Xanthomonas citri pv. citri</name>
    <dbReference type="NCBI Taxonomy" id="611301"/>
    <lineage>
        <taxon>Bacteria</taxon>
        <taxon>Pseudomonadati</taxon>
        <taxon>Pseudomonadota</taxon>
        <taxon>Gammaproteobacteria</taxon>
        <taxon>Lysobacterales</taxon>
        <taxon>Lysobacteraceae</taxon>
        <taxon>Xanthomonas</taxon>
    </lineage>
</organism>
<dbReference type="AlphaFoldDB" id="A0A0U5FA44"/>
<name>A0A0U5FA44_XANCI</name>
<dbReference type="Proteomes" id="UP000052230">
    <property type="component" value="Unassembled WGS sequence"/>
</dbReference>
<proteinExistence type="predicted"/>
<dbReference type="EMBL" id="CCXZ01000112">
    <property type="protein sequence ID" value="CEG15449.1"/>
    <property type="molecule type" value="Genomic_DNA"/>
</dbReference>
<comment type="caution">
    <text evidence="1">The sequence shown here is derived from an EMBL/GenBank/DDBJ whole genome shotgun (WGS) entry which is preliminary data.</text>
</comment>